<dbReference type="RefSeq" id="WP_047224067.1">
    <property type="nucleotide sequence ID" value="NZ_JWIO01000029.1"/>
</dbReference>
<protein>
    <submittedName>
        <fullName evidence="3">Lantibiotic dehydratase</fullName>
    </submittedName>
</protein>
<name>A0ABR5F1J3_9ACTN</name>
<proteinExistence type="predicted"/>
<feature type="domain" description="Lantibiotic dehydratase N-terminal" evidence="1">
    <location>
        <begin position="264"/>
        <end position="636"/>
    </location>
</feature>
<sequence length="937" mass="103360">MRAYEAVDAALIRTTTIPADLELPPWPDLTGDDVPGWQVWLRRVWALRGFADAVRTASPELAAQVERQLASPAPAARSATRPVRRLVETLTRYLLRWTSRATPFGLFAGIAPVEFSTRAHAAWGGDHRVVIRPDGLFLDEQAERIEQRLATLRTVPVVTNGLGFARGRSWIVPGVSAEGHLRDAEVDLTRPLRLAVEAARRPIRFSDLTAKLAVEAPTVDLAVIEEMLADLVAHRVLLSAVRPPMTVTDPATHLARYADLPDSSGQTVADVGVGCSVALPAAVLREAEHAASILTLVAPEMPGWRAYHQAFLERYGPGAAVPVRELAAASGLGLPAGYRGSHRREPQLLTARDVMLAKIAQQAALDGRADVVLDDDLIARLTVGHRPPVPHTELRFSLAAQTLGHLERGAFTLTVISGARHAGVTVGRFLHLLDDTERERFRRAYAALPTAMPEAIMTQISGPPLARKMTALARVPEILPVLPLGEYQENPGLDLDDLAVTGDARRLWLVSLSRGCPVEPMLFNAVDLPGGQQPLARFLTEIWTAFSAPCCPFTWGPVARELPFLPRIRYGRSILHPARWIITARSLPARAALFPDWRDAWERLRKTYRIPSEVLLGADDVRIRIDLDEPAHLALLRGQLDRQPYAVLTEAGDRPGWFGGRPHELVVTLARAANPIEPRHPRPVRAASTVEHRPGLSPWLYVKVYGRDDEILARLAELVGDNQNSQDRWWFIRYHQPEPHLRLRVPLRGADRFGAAVRQFGRWADRLRAHALLRDYTIHTYRPETRFGTGPTLAAAEAVFAADSHAAVQRLSGDRTVATAAGLIGIADGFTGNGHAWLIDHVEHRGDPATTTAGRPVSGGREQVMRTVPLYENDRLRRALVDYRARVDQDGLDPDRVLADLLHLHHARMIGVDLVSERHCLRLARATAHTLLARGVS</sequence>
<evidence type="ECO:0000259" key="2">
    <source>
        <dbReference type="Pfam" id="PF14028"/>
    </source>
</evidence>
<dbReference type="Pfam" id="PF04738">
    <property type="entry name" value="Lant_dehydr_N"/>
    <property type="match status" value="2"/>
</dbReference>
<dbReference type="InterPro" id="IPR023809">
    <property type="entry name" value="Thiopep_bacteriocin_synth_dom"/>
</dbReference>
<reference evidence="3 4" key="1">
    <citation type="submission" date="2014-12" db="EMBL/GenBank/DDBJ databases">
        <title>Frankia sp. BMG5.1 draft genome.</title>
        <authorList>
            <person name="Gtari M."/>
            <person name="Ghodhbane-Gtari F."/>
            <person name="Nouioui I."/>
            <person name="Ktari A."/>
            <person name="Hezbri K."/>
            <person name="Mimouni W."/>
            <person name="Sbissi I."/>
            <person name="Ayari A."/>
            <person name="Yamanaka T."/>
            <person name="Normand P."/>
            <person name="Tisa L.S."/>
            <person name="Boudabous A."/>
        </authorList>
    </citation>
    <scope>NUCLEOTIDE SEQUENCE [LARGE SCALE GENOMIC DNA]</scope>
    <source>
        <strain evidence="3 4">BMG5.1</strain>
    </source>
</reference>
<feature type="domain" description="Lantibiotic dehydratase N-terminal" evidence="1">
    <location>
        <begin position="49"/>
        <end position="258"/>
    </location>
</feature>
<feature type="domain" description="Thiopeptide-type bacteriocin biosynthesis" evidence="2">
    <location>
        <begin position="699"/>
        <end position="926"/>
    </location>
</feature>
<gene>
    <name evidence="3" type="ORF">FrCorBMG51_17155</name>
</gene>
<accession>A0ABR5F1J3</accession>
<dbReference type="NCBIfam" id="TIGR03891">
    <property type="entry name" value="thiopep_ocin"/>
    <property type="match status" value="1"/>
</dbReference>
<evidence type="ECO:0000313" key="3">
    <source>
        <dbReference type="EMBL" id="KLL10589.1"/>
    </source>
</evidence>
<evidence type="ECO:0000259" key="1">
    <source>
        <dbReference type="Pfam" id="PF04738"/>
    </source>
</evidence>
<dbReference type="Proteomes" id="UP000035425">
    <property type="component" value="Unassembled WGS sequence"/>
</dbReference>
<dbReference type="InterPro" id="IPR006827">
    <property type="entry name" value="Lant_deHydtase_N"/>
</dbReference>
<dbReference type="Pfam" id="PF14028">
    <property type="entry name" value="Lant_dehydr_C"/>
    <property type="match status" value="1"/>
</dbReference>
<organism evidence="3 4">
    <name type="scientific">Protofrankia coriariae</name>
    <dbReference type="NCBI Taxonomy" id="1562887"/>
    <lineage>
        <taxon>Bacteria</taxon>
        <taxon>Bacillati</taxon>
        <taxon>Actinomycetota</taxon>
        <taxon>Actinomycetes</taxon>
        <taxon>Frankiales</taxon>
        <taxon>Frankiaceae</taxon>
        <taxon>Protofrankia</taxon>
    </lineage>
</organism>
<evidence type="ECO:0000313" key="4">
    <source>
        <dbReference type="Proteomes" id="UP000035425"/>
    </source>
</evidence>
<comment type="caution">
    <text evidence="3">The sequence shown here is derived from an EMBL/GenBank/DDBJ whole genome shotgun (WGS) entry which is preliminary data.</text>
</comment>
<keyword evidence="4" id="KW-1185">Reference proteome</keyword>
<dbReference type="EMBL" id="JWIO01000029">
    <property type="protein sequence ID" value="KLL10589.1"/>
    <property type="molecule type" value="Genomic_DNA"/>
</dbReference>